<evidence type="ECO:0000313" key="2">
    <source>
        <dbReference type="EMBL" id="KRM35526.1"/>
    </source>
</evidence>
<organism evidence="2 3">
    <name type="scientific">Limosilactobacillus pontis DSM 8475</name>
    <dbReference type="NCBI Taxonomy" id="1423794"/>
    <lineage>
        <taxon>Bacteria</taxon>
        <taxon>Bacillati</taxon>
        <taxon>Bacillota</taxon>
        <taxon>Bacilli</taxon>
        <taxon>Lactobacillales</taxon>
        <taxon>Lactobacillaceae</taxon>
        <taxon>Limosilactobacillus</taxon>
    </lineage>
</organism>
<reference evidence="2 3" key="1">
    <citation type="journal article" date="2015" name="Genome Announc.">
        <title>Expanding the biotechnology potential of lactobacilli through comparative genomics of 213 strains and associated genera.</title>
        <authorList>
            <person name="Sun Z."/>
            <person name="Harris H.M."/>
            <person name="McCann A."/>
            <person name="Guo C."/>
            <person name="Argimon S."/>
            <person name="Zhang W."/>
            <person name="Yang X."/>
            <person name="Jeffery I.B."/>
            <person name="Cooney J.C."/>
            <person name="Kagawa T.F."/>
            <person name="Liu W."/>
            <person name="Song Y."/>
            <person name="Salvetti E."/>
            <person name="Wrobel A."/>
            <person name="Rasinkangas P."/>
            <person name="Parkhill J."/>
            <person name="Rea M.C."/>
            <person name="O'Sullivan O."/>
            <person name="Ritari J."/>
            <person name="Douillard F.P."/>
            <person name="Paul Ross R."/>
            <person name="Yang R."/>
            <person name="Briner A.E."/>
            <person name="Felis G.E."/>
            <person name="de Vos W.M."/>
            <person name="Barrangou R."/>
            <person name="Klaenhammer T.R."/>
            <person name="Caufield P.W."/>
            <person name="Cui Y."/>
            <person name="Zhang H."/>
            <person name="O'Toole P.W."/>
        </authorList>
    </citation>
    <scope>NUCLEOTIDE SEQUENCE [LARGE SCALE GENOMIC DNA]</scope>
    <source>
        <strain evidence="2 3">DSM 8475</strain>
    </source>
</reference>
<dbReference type="InterPro" id="IPR050325">
    <property type="entry name" value="Prot/Nucl_acid_deglycase"/>
</dbReference>
<dbReference type="SUPFAM" id="SSF52317">
    <property type="entry name" value="Class I glutamine amidotransferase-like"/>
    <property type="match status" value="1"/>
</dbReference>
<dbReference type="InterPro" id="IPR002818">
    <property type="entry name" value="DJ-1/PfpI"/>
</dbReference>
<dbReference type="Pfam" id="PF01965">
    <property type="entry name" value="DJ-1_PfpI"/>
    <property type="match status" value="1"/>
</dbReference>
<sequence>MIVLTKVAVVFAPGCEEVEGLSIVDVLRRMGIETTMVGLEGIKVPGAHGIELTCDHVLDDHLLDYDLVAFPGGRGGAEKLRDNERLADLMRQRNQHGKWNAAMCAAPITLAKYGLLDGRDYTCFPGINEEVDRLAKNARFKETITVVDEAGKVVTSRGPATALAFAYQIAEVLGYDTKQIKHEMLYDYLMEQR</sequence>
<dbReference type="Gene3D" id="3.40.50.880">
    <property type="match status" value="1"/>
</dbReference>
<comment type="caution">
    <text evidence="2">The sequence shown here is derived from an EMBL/GenBank/DDBJ whole genome shotgun (WGS) entry which is preliminary data.</text>
</comment>
<feature type="domain" description="DJ-1/PfpI" evidence="1">
    <location>
        <begin position="6"/>
        <end position="171"/>
    </location>
</feature>
<dbReference type="CDD" id="cd03135">
    <property type="entry name" value="GATase1_DJ-1"/>
    <property type="match status" value="1"/>
</dbReference>
<evidence type="ECO:0000259" key="1">
    <source>
        <dbReference type="Pfam" id="PF01965"/>
    </source>
</evidence>
<dbReference type="NCBIfam" id="TIGR01383">
    <property type="entry name" value="not_thiJ"/>
    <property type="match status" value="1"/>
</dbReference>
<dbReference type="EMBL" id="AZGO01000064">
    <property type="protein sequence ID" value="KRM35526.1"/>
    <property type="molecule type" value="Genomic_DNA"/>
</dbReference>
<name>A0A922PU45_9LACO</name>
<dbReference type="InterPro" id="IPR006287">
    <property type="entry name" value="DJ-1"/>
</dbReference>
<dbReference type="GO" id="GO:0005737">
    <property type="term" value="C:cytoplasm"/>
    <property type="evidence" value="ECO:0007669"/>
    <property type="project" value="TreeGrafter"/>
</dbReference>
<dbReference type="InterPro" id="IPR029062">
    <property type="entry name" value="Class_I_gatase-like"/>
</dbReference>
<accession>A0A922PU45</accession>
<dbReference type="Proteomes" id="UP000051085">
    <property type="component" value="Unassembled WGS sequence"/>
</dbReference>
<gene>
    <name evidence="2" type="ORF">FD34_GL000693</name>
</gene>
<evidence type="ECO:0000313" key="3">
    <source>
        <dbReference type="Proteomes" id="UP000051085"/>
    </source>
</evidence>
<dbReference type="PANTHER" id="PTHR48094">
    <property type="entry name" value="PROTEIN/NUCLEIC ACID DEGLYCASE DJ-1-RELATED"/>
    <property type="match status" value="1"/>
</dbReference>
<proteinExistence type="predicted"/>
<protein>
    <submittedName>
        <fullName evidence="2">DJ-1 family protein</fullName>
    </submittedName>
</protein>
<dbReference type="PANTHER" id="PTHR48094:SF12">
    <property type="entry name" value="PARKINSON DISEASE PROTEIN 7 HOMOLOG"/>
    <property type="match status" value="1"/>
</dbReference>
<dbReference type="AlphaFoldDB" id="A0A922PU45"/>